<dbReference type="PANTHER" id="PTHR28255:SF1">
    <property type="entry name" value="UPF0303 PROTEIN YBR137W"/>
    <property type="match status" value="1"/>
</dbReference>
<evidence type="ECO:0000313" key="1">
    <source>
        <dbReference type="EMBL" id="WNM24441.1"/>
    </source>
</evidence>
<dbReference type="InterPro" id="IPR005624">
    <property type="entry name" value="PduO/GlcC-like"/>
</dbReference>
<dbReference type="EMBL" id="CP134879">
    <property type="protein sequence ID" value="WNM24441.1"/>
    <property type="molecule type" value="Genomic_DNA"/>
</dbReference>
<protein>
    <submittedName>
        <fullName evidence="1">Heme-binding protein</fullName>
    </submittedName>
</protein>
<name>A0AA96F5H8_9MICO</name>
<dbReference type="AlphaFoldDB" id="A0AA96F5H8"/>
<reference evidence="1 2" key="1">
    <citation type="submission" date="2023-09" db="EMBL/GenBank/DDBJ databases">
        <title>Demequina sp. a novel bacteria isolated from Capsicum annuum.</title>
        <authorList>
            <person name="Humaira Z."/>
            <person name="Lee J."/>
            <person name="Cho D."/>
        </authorList>
    </citation>
    <scope>NUCLEOTIDE SEQUENCE [LARGE SCALE GENOMIC DNA]</scope>
    <source>
        <strain evidence="1 2">OYTSA14</strain>
    </source>
</reference>
<dbReference type="RefSeq" id="WP_313498186.1">
    <property type="nucleotide sequence ID" value="NZ_CP134879.1"/>
</dbReference>
<sequence length="163" mass="17546">MSAAPAEPQPAVDRRTQLELQDAELTLARFDLDDAWWLGSWIVAHSREHSYRVAVDIRRVNQVLFHAALPGATPDNEHWIAQKSATCLRMERASALVSLQFEAMGLDPFRGWLPEGALAAGGSVPIKVTGAGTVAAVTVSGLSSDDDHDVAVAALEALREHQG</sequence>
<organism evidence="1 2">
    <name type="scientific">Demequina capsici</name>
    <dbReference type="NCBI Taxonomy" id="3075620"/>
    <lineage>
        <taxon>Bacteria</taxon>
        <taxon>Bacillati</taxon>
        <taxon>Actinomycetota</taxon>
        <taxon>Actinomycetes</taxon>
        <taxon>Micrococcales</taxon>
        <taxon>Demequinaceae</taxon>
        <taxon>Demequina</taxon>
    </lineage>
</organism>
<dbReference type="Proteomes" id="UP001304125">
    <property type="component" value="Chromosome"/>
</dbReference>
<accession>A0AA96F5H8</accession>
<dbReference type="Gene3D" id="3.30.450.150">
    <property type="entry name" value="Haem-degrading domain"/>
    <property type="match status" value="1"/>
</dbReference>
<evidence type="ECO:0000313" key="2">
    <source>
        <dbReference type="Proteomes" id="UP001304125"/>
    </source>
</evidence>
<dbReference type="Pfam" id="PF03928">
    <property type="entry name" value="HbpS-like"/>
    <property type="match status" value="1"/>
</dbReference>
<dbReference type="InterPro" id="IPR038084">
    <property type="entry name" value="PduO/GlcC-like_sf"/>
</dbReference>
<dbReference type="SUPFAM" id="SSF143744">
    <property type="entry name" value="GlcG-like"/>
    <property type="match status" value="1"/>
</dbReference>
<dbReference type="InterPro" id="IPR010371">
    <property type="entry name" value="YBR137W-like"/>
</dbReference>
<gene>
    <name evidence="1" type="ORF">RN606_13915</name>
</gene>
<dbReference type="PANTHER" id="PTHR28255">
    <property type="match status" value="1"/>
</dbReference>
<proteinExistence type="predicted"/>
<keyword evidence="2" id="KW-1185">Reference proteome</keyword>